<protein>
    <submittedName>
        <fullName evidence="3">Uncharacterized protein</fullName>
    </submittedName>
</protein>
<keyword evidence="4" id="KW-1185">Reference proteome</keyword>
<dbReference type="AlphaFoldDB" id="A0A4Y7L7L3"/>
<dbReference type="STRING" id="3469.A0A4Y7L7L3"/>
<evidence type="ECO:0000313" key="4">
    <source>
        <dbReference type="Proteomes" id="UP000316621"/>
    </source>
</evidence>
<dbReference type="InterPro" id="IPR003882">
    <property type="entry name" value="Pistil_extensin"/>
</dbReference>
<name>A0A4Y7L7L3_PAPSO</name>
<proteinExistence type="predicted"/>
<dbReference type="PANTHER" id="PTHR33470">
    <property type="entry name" value="OS01G0164075 PROTEIN"/>
    <property type="match status" value="1"/>
</dbReference>
<gene>
    <name evidence="3" type="ORF">C5167_043221</name>
</gene>
<reference evidence="3 4" key="1">
    <citation type="journal article" date="2018" name="Science">
        <title>The opium poppy genome and morphinan production.</title>
        <authorList>
            <person name="Guo L."/>
            <person name="Winzer T."/>
            <person name="Yang X."/>
            <person name="Li Y."/>
            <person name="Ning Z."/>
            <person name="He Z."/>
            <person name="Teodor R."/>
            <person name="Lu Y."/>
            <person name="Bowser T.A."/>
            <person name="Graham I.A."/>
            <person name="Ye K."/>
        </authorList>
    </citation>
    <scope>NUCLEOTIDE SEQUENCE [LARGE SCALE GENOMIC DNA]</scope>
    <source>
        <strain evidence="4">cv. HN1</strain>
        <tissue evidence="3">Leaves</tissue>
    </source>
</reference>
<dbReference type="GO" id="GO:0071944">
    <property type="term" value="C:cell periphery"/>
    <property type="evidence" value="ECO:0007669"/>
    <property type="project" value="TreeGrafter"/>
</dbReference>
<dbReference type="Gramene" id="RZC80642">
    <property type="protein sequence ID" value="RZC80642"/>
    <property type="gene ID" value="C5167_043221"/>
</dbReference>
<keyword evidence="1" id="KW-0732">Signal</keyword>
<dbReference type="Proteomes" id="UP000316621">
    <property type="component" value="Chromosome 10"/>
</dbReference>
<dbReference type="PRINTS" id="PR01218">
    <property type="entry name" value="PSTLEXTENSIN"/>
</dbReference>
<evidence type="ECO:0000256" key="1">
    <source>
        <dbReference type="ARBA" id="ARBA00022729"/>
    </source>
</evidence>
<dbReference type="PANTHER" id="PTHR33470:SF22">
    <property type="entry name" value="POLLEN OLE E 1 ALLERGEN AND EXTENSIN FAMILY PROTEIN"/>
    <property type="match status" value="1"/>
</dbReference>
<dbReference type="EMBL" id="CM010724">
    <property type="protein sequence ID" value="RZC80642.1"/>
    <property type="molecule type" value="Genomic_DNA"/>
</dbReference>
<organism evidence="3 4">
    <name type="scientific">Papaver somniferum</name>
    <name type="common">Opium poppy</name>
    <dbReference type="NCBI Taxonomy" id="3469"/>
    <lineage>
        <taxon>Eukaryota</taxon>
        <taxon>Viridiplantae</taxon>
        <taxon>Streptophyta</taxon>
        <taxon>Embryophyta</taxon>
        <taxon>Tracheophyta</taxon>
        <taxon>Spermatophyta</taxon>
        <taxon>Magnoliopsida</taxon>
        <taxon>Ranunculales</taxon>
        <taxon>Papaveraceae</taxon>
        <taxon>Papaveroideae</taxon>
        <taxon>Papaver</taxon>
    </lineage>
</organism>
<feature type="region of interest" description="Disordered" evidence="2">
    <location>
        <begin position="118"/>
        <end position="146"/>
    </location>
</feature>
<accession>A0A4Y7L7L3</accession>
<sequence>MKINLKLTLVALRFDEVSVELQMQEGLELYVFAKEIDSGEVVVVQVELSVVIRGLELKCYVGISNCRIRMGSLIESLQLHSQRDVRLESDLIESAEPDNHLGSEVVYDDHPGEFDDDVDFDEIHTVGSSPSPGSSPAPAPGPSSHLPPRSLVAVQGVVYCKPCKYHGIATLLGATPLPGAIVRLACNNSRYTIREETKTDKNGYFFLQASKRITTYGVHKCKMFLVSSPVNTCNKPTDLHFGLSGSNLIMERKQPPSLTASPVPYTLYSTRGPFAFDPTSCPQT</sequence>
<evidence type="ECO:0000313" key="3">
    <source>
        <dbReference type="EMBL" id="RZC80642.1"/>
    </source>
</evidence>
<dbReference type="Pfam" id="PF01190">
    <property type="entry name" value="Pollen_Ole_e_1"/>
    <property type="match status" value="1"/>
</dbReference>
<evidence type="ECO:0000256" key="2">
    <source>
        <dbReference type="SAM" id="MobiDB-lite"/>
    </source>
</evidence>